<feature type="compositionally biased region" description="Acidic residues" evidence="6">
    <location>
        <begin position="437"/>
        <end position="447"/>
    </location>
</feature>
<evidence type="ECO:0000256" key="5">
    <source>
        <dbReference type="ARBA" id="ARBA00045246"/>
    </source>
</evidence>
<dbReference type="CDD" id="cd02981">
    <property type="entry name" value="PDI_b_family"/>
    <property type="match status" value="1"/>
</dbReference>
<keyword evidence="10" id="KW-1185">Reference proteome</keyword>
<evidence type="ECO:0000256" key="2">
    <source>
        <dbReference type="ARBA" id="ARBA00022692"/>
    </source>
</evidence>
<dbReference type="PRINTS" id="PR00421">
    <property type="entry name" value="THIOREDOXIN"/>
</dbReference>
<evidence type="ECO:0000256" key="4">
    <source>
        <dbReference type="ARBA" id="ARBA00023136"/>
    </source>
</evidence>
<evidence type="ECO:0000256" key="7">
    <source>
        <dbReference type="SAM" id="SignalP"/>
    </source>
</evidence>
<evidence type="ECO:0000256" key="1">
    <source>
        <dbReference type="ARBA" id="ARBA00004389"/>
    </source>
</evidence>
<accession>A0A8S1GU20</accession>
<dbReference type="Pfam" id="PF00085">
    <property type="entry name" value="Thioredoxin"/>
    <property type="match status" value="1"/>
</dbReference>
<sequence>MRPTLFTALLSLVACSVSTNPPTSVLELNDKFLEVKNNGFWFVEFYAPWCAHCKRLHPTWDQLGHAINDKNLPIRVAKLDCTRFPAVANALSINGFPTIAFFRNGRRIAYHGAREKEALYNFALKCAAPIVESVDLKRIEKIRLDSRSDPSFVFYGNGEEDQLYKLYSSIADEFFSLTRFYSVAEKELKEENQSRGGRISVLKDNLEDFYHGDREHLEEWIKKERYPSFVAASPGNLVELGTSGKLVVLVVSSKIERFNQTNPIGQFHSMITEAIELVRKQKNIWDRYQFAWLDGPDLASTIQMSSVDEPSFFVFNYTTYEYYLSNDETSKMTSRSVATFLDELAGAIDKGTAVPYGGRAWPTRIRRMAFELYWNIAQMFATQPLLSSCLFGVPIAFLSIICYSICSADFTVDRDEFFPEDEEEEELLDEQERAESEMDDDDHEKAD</sequence>
<dbReference type="AlphaFoldDB" id="A0A8S1GU20"/>
<comment type="function">
    <text evidence="5">Probable disulfide isomerase, which participates in the folding of proteins containing disulfide bonds. May act as a dithiol oxidase. Acts as a regulator of endoplasmic reticulum-mitochondria contact sites via its ability to regulate redox signals.</text>
</comment>
<evidence type="ECO:0000256" key="6">
    <source>
        <dbReference type="SAM" id="MobiDB-lite"/>
    </source>
</evidence>
<dbReference type="PROSITE" id="PS00194">
    <property type="entry name" value="THIOREDOXIN_1"/>
    <property type="match status" value="1"/>
</dbReference>
<dbReference type="PROSITE" id="PS51257">
    <property type="entry name" value="PROKAR_LIPOPROTEIN"/>
    <property type="match status" value="1"/>
</dbReference>
<feature type="region of interest" description="Disordered" evidence="6">
    <location>
        <begin position="419"/>
        <end position="447"/>
    </location>
</feature>
<protein>
    <recommendedName>
        <fullName evidence="8">Thioredoxin domain-containing protein</fullName>
    </recommendedName>
</protein>
<dbReference type="PANTHER" id="PTHR46426">
    <property type="entry name" value="PROTEIN DISULFIDE-ISOMERASE TMX3"/>
    <property type="match status" value="1"/>
</dbReference>
<evidence type="ECO:0000256" key="3">
    <source>
        <dbReference type="ARBA" id="ARBA00022989"/>
    </source>
</evidence>
<dbReference type="PANTHER" id="PTHR46426:SF1">
    <property type="entry name" value="PROTEIN DISULFIDE-ISOMERASE TMX3"/>
    <property type="match status" value="1"/>
</dbReference>
<dbReference type="InterPro" id="IPR036249">
    <property type="entry name" value="Thioredoxin-like_sf"/>
</dbReference>
<evidence type="ECO:0000259" key="8">
    <source>
        <dbReference type="PROSITE" id="PS51352"/>
    </source>
</evidence>
<keyword evidence="7" id="KW-0732">Signal</keyword>
<gene>
    <name evidence="9" type="ORF">CAUJ_LOCUS2052</name>
</gene>
<reference evidence="9" key="1">
    <citation type="submission" date="2020-10" db="EMBL/GenBank/DDBJ databases">
        <authorList>
            <person name="Kikuchi T."/>
        </authorList>
    </citation>
    <scope>NUCLEOTIDE SEQUENCE</scope>
    <source>
        <strain evidence="9">NKZ352</strain>
    </source>
</reference>
<dbReference type="InterPro" id="IPR017937">
    <property type="entry name" value="Thioredoxin_CS"/>
</dbReference>
<comment type="caution">
    <text evidence="9">The sequence shown here is derived from an EMBL/GenBank/DDBJ whole genome shotgun (WGS) entry which is preliminary data.</text>
</comment>
<keyword evidence="4" id="KW-0472">Membrane</keyword>
<evidence type="ECO:0000313" key="10">
    <source>
        <dbReference type="Proteomes" id="UP000835052"/>
    </source>
</evidence>
<dbReference type="Pfam" id="PF13848">
    <property type="entry name" value="Thioredoxin_6"/>
    <property type="match status" value="1"/>
</dbReference>
<dbReference type="PROSITE" id="PS51352">
    <property type="entry name" value="THIOREDOXIN_2"/>
    <property type="match status" value="1"/>
</dbReference>
<dbReference type="GO" id="GO:0005789">
    <property type="term" value="C:endoplasmic reticulum membrane"/>
    <property type="evidence" value="ECO:0007669"/>
    <property type="project" value="UniProtKB-SubCell"/>
</dbReference>
<feature type="signal peptide" evidence="7">
    <location>
        <begin position="1"/>
        <end position="19"/>
    </location>
</feature>
<keyword evidence="2" id="KW-0812">Transmembrane</keyword>
<dbReference type="InterPro" id="IPR052250">
    <property type="entry name" value="PDI_TMX3"/>
</dbReference>
<proteinExistence type="predicted"/>
<dbReference type="InterPro" id="IPR013766">
    <property type="entry name" value="Thioredoxin_domain"/>
</dbReference>
<feature type="compositionally biased region" description="Acidic residues" evidence="6">
    <location>
        <begin position="419"/>
        <end position="429"/>
    </location>
</feature>
<comment type="subcellular location">
    <subcellularLocation>
        <location evidence="1">Endoplasmic reticulum membrane</location>
        <topology evidence="1">Single-pass membrane protein</topology>
    </subcellularLocation>
</comment>
<feature type="chain" id="PRO_5035898010" description="Thioredoxin domain-containing protein" evidence="7">
    <location>
        <begin position="20"/>
        <end position="447"/>
    </location>
</feature>
<feature type="domain" description="Thioredoxin" evidence="8">
    <location>
        <begin position="14"/>
        <end position="129"/>
    </location>
</feature>
<keyword evidence="3" id="KW-1133">Transmembrane helix</keyword>
<dbReference type="EMBL" id="CAJGYM010000004">
    <property type="protein sequence ID" value="CAD6186133.1"/>
    <property type="molecule type" value="Genomic_DNA"/>
</dbReference>
<dbReference type="OrthoDB" id="74910at2759"/>
<name>A0A8S1GU20_9PELO</name>
<dbReference type="SUPFAM" id="SSF52833">
    <property type="entry name" value="Thioredoxin-like"/>
    <property type="match status" value="1"/>
</dbReference>
<evidence type="ECO:0000313" key="9">
    <source>
        <dbReference type="EMBL" id="CAD6186133.1"/>
    </source>
</evidence>
<dbReference type="Proteomes" id="UP000835052">
    <property type="component" value="Unassembled WGS sequence"/>
</dbReference>
<organism evidence="9 10">
    <name type="scientific">Caenorhabditis auriculariae</name>
    <dbReference type="NCBI Taxonomy" id="2777116"/>
    <lineage>
        <taxon>Eukaryota</taxon>
        <taxon>Metazoa</taxon>
        <taxon>Ecdysozoa</taxon>
        <taxon>Nematoda</taxon>
        <taxon>Chromadorea</taxon>
        <taxon>Rhabditida</taxon>
        <taxon>Rhabditina</taxon>
        <taxon>Rhabditomorpha</taxon>
        <taxon>Rhabditoidea</taxon>
        <taxon>Rhabditidae</taxon>
        <taxon>Peloderinae</taxon>
        <taxon>Caenorhabditis</taxon>
    </lineage>
</organism>
<dbReference type="Gene3D" id="3.40.30.10">
    <property type="entry name" value="Glutaredoxin"/>
    <property type="match status" value="2"/>
</dbReference>